<dbReference type="GO" id="GO:0030422">
    <property type="term" value="P:siRNA processing"/>
    <property type="evidence" value="ECO:0007669"/>
    <property type="project" value="TreeGrafter"/>
</dbReference>
<dbReference type="GO" id="GO:0031380">
    <property type="term" value="C:nuclear RNA-directed RNA polymerase complex"/>
    <property type="evidence" value="ECO:0007669"/>
    <property type="project" value="TreeGrafter"/>
</dbReference>
<protein>
    <recommendedName>
        <fullName evidence="1">RNA-dependent RNA polymerase</fullName>
        <ecNumber evidence="1">2.7.7.48</ecNumber>
    </recommendedName>
</protein>
<dbReference type="PANTHER" id="PTHR23079:SF55">
    <property type="entry name" value="RNA-DIRECTED RNA POLYMERASE"/>
    <property type="match status" value="1"/>
</dbReference>
<reference evidence="3" key="1">
    <citation type="submission" date="2021-02" db="EMBL/GenBank/DDBJ databases">
        <authorList>
            <person name="Nowell W R."/>
        </authorList>
    </citation>
    <scope>NUCLEOTIDE SEQUENCE</scope>
</reference>
<dbReference type="EMBL" id="CAJOBI010338433">
    <property type="protein sequence ID" value="CAF5209370.1"/>
    <property type="molecule type" value="Genomic_DNA"/>
</dbReference>
<organism evidence="3 4">
    <name type="scientific">Rotaria magnacalcarata</name>
    <dbReference type="NCBI Taxonomy" id="392030"/>
    <lineage>
        <taxon>Eukaryota</taxon>
        <taxon>Metazoa</taxon>
        <taxon>Spiralia</taxon>
        <taxon>Gnathifera</taxon>
        <taxon>Rotifera</taxon>
        <taxon>Eurotatoria</taxon>
        <taxon>Bdelloidea</taxon>
        <taxon>Philodinida</taxon>
        <taxon>Philodinidae</taxon>
        <taxon>Rotaria</taxon>
    </lineage>
</organism>
<dbReference type="InterPro" id="IPR057596">
    <property type="entry name" value="RDRP_core"/>
</dbReference>
<dbReference type="GO" id="GO:0003968">
    <property type="term" value="F:RNA-directed RNA polymerase activity"/>
    <property type="evidence" value="ECO:0007669"/>
    <property type="project" value="UniProtKB-KW"/>
</dbReference>
<evidence type="ECO:0000256" key="1">
    <source>
        <dbReference type="RuleBase" id="RU363098"/>
    </source>
</evidence>
<keyword evidence="1" id="KW-0548">Nucleotidyltransferase</keyword>
<evidence type="ECO:0000259" key="2">
    <source>
        <dbReference type="Pfam" id="PF05183"/>
    </source>
</evidence>
<dbReference type="InterPro" id="IPR007855">
    <property type="entry name" value="RDRP"/>
</dbReference>
<evidence type="ECO:0000313" key="4">
    <source>
        <dbReference type="Proteomes" id="UP000676336"/>
    </source>
</evidence>
<dbReference type="AlphaFoldDB" id="A0A8S3IXG2"/>
<comment type="caution">
    <text evidence="3">The sequence shown here is derived from an EMBL/GenBank/DDBJ whole genome shotgun (WGS) entry which is preliminary data.</text>
</comment>
<comment type="catalytic activity">
    <reaction evidence="1">
        <text>RNA(n) + a ribonucleoside 5'-triphosphate = RNA(n+1) + diphosphate</text>
        <dbReference type="Rhea" id="RHEA:21248"/>
        <dbReference type="Rhea" id="RHEA-COMP:14527"/>
        <dbReference type="Rhea" id="RHEA-COMP:17342"/>
        <dbReference type="ChEBI" id="CHEBI:33019"/>
        <dbReference type="ChEBI" id="CHEBI:61557"/>
        <dbReference type="ChEBI" id="CHEBI:140395"/>
        <dbReference type="EC" id="2.7.7.48"/>
    </reaction>
</comment>
<accession>A0A8S3IXG2</accession>
<name>A0A8S3IXG2_9BILA</name>
<comment type="similarity">
    <text evidence="1">Belongs to the RdRP family.</text>
</comment>
<feature type="domain" description="RDRP core" evidence="2">
    <location>
        <begin position="13"/>
        <end position="106"/>
    </location>
</feature>
<dbReference type="Pfam" id="PF05183">
    <property type="entry name" value="RdRP"/>
    <property type="match status" value="1"/>
</dbReference>
<proteinExistence type="inferred from homology"/>
<sequence>MHCTRILHTIITADRVTYVRDVKDPTGEYAFTDGVGTISMKLRDEILSFLQRPYDFSVLQIRYGGCKGTLSVDPRLDGKQYQLQLRDSMNKFTTDHDILELCKLSAP</sequence>
<dbReference type="Proteomes" id="UP000676336">
    <property type="component" value="Unassembled WGS sequence"/>
</dbReference>
<evidence type="ECO:0000313" key="3">
    <source>
        <dbReference type="EMBL" id="CAF5209370.1"/>
    </source>
</evidence>
<dbReference type="EC" id="2.7.7.48" evidence="1"/>
<keyword evidence="1" id="KW-0694">RNA-binding</keyword>
<dbReference type="PANTHER" id="PTHR23079">
    <property type="entry name" value="RNA-DEPENDENT RNA POLYMERASE"/>
    <property type="match status" value="1"/>
</dbReference>
<feature type="non-terminal residue" evidence="3">
    <location>
        <position position="1"/>
    </location>
</feature>
<keyword evidence="1" id="KW-0696">RNA-directed RNA polymerase</keyword>
<dbReference type="GO" id="GO:0003723">
    <property type="term" value="F:RNA binding"/>
    <property type="evidence" value="ECO:0007669"/>
    <property type="project" value="UniProtKB-KW"/>
</dbReference>
<keyword evidence="1" id="KW-0808">Transferase</keyword>
<gene>
    <name evidence="3" type="ORF">SMN809_LOCUS77876</name>
</gene>